<accession>A0A291B6T9</accession>
<organism evidence="1 2">
    <name type="scientific">Candidatus Enterovibrio altilux</name>
    <dbReference type="NCBI Taxonomy" id="1927128"/>
    <lineage>
        <taxon>Bacteria</taxon>
        <taxon>Pseudomonadati</taxon>
        <taxon>Pseudomonadota</taxon>
        <taxon>Gammaproteobacteria</taxon>
        <taxon>Vibrionales</taxon>
        <taxon>Vibrionaceae</taxon>
        <taxon>Enterovibrio</taxon>
    </lineage>
</organism>
<dbReference type="AlphaFoldDB" id="A0A291B6T9"/>
<name>A0A291B6T9_9GAMM</name>
<gene>
    <name evidence="1" type="ORF">BTN50_0164</name>
</gene>
<reference evidence="2" key="1">
    <citation type="submission" date="2017-04" db="EMBL/GenBank/DDBJ databases">
        <title>Genome evolution of the luminous symbionts of deep sea anglerfish.</title>
        <authorList>
            <person name="Hendry T.A."/>
        </authorList>
    </citation>
    <scope>NUCLEOTIDE SEQUENCE [LARGE SCALE GENOMIC DNA]</scope>
</reference>
<sequence length="43" mass="4960">MINLRSKQLGSLEYLGLMNKFRYTTTSRKQYNKISINSGSLTC</sequence>
<evidence type="ECO:0000313" key="2">
    <source>
        <dbReference type="Proteomes" id="UP000218160"/>
    </source>
</evidence>
<dbReference type="KEGG" id="elux:BTN50_0164"/>
<protein>
    <submittedName>
        <fullName evidence="1">Uncharacterized protein</fullName>
    </submittedName>
</protein>
<proteinExistence type="predicted"/>
<evidence type="ECO:0000313" key="1">
    <source>
        <dbReference type="EMBL" id="ATF08705.1"/>
    </source>
</evidence>
<keyword evidence="2" id="KW-1185">Reference proteome</keyword>
<dbReference type="Proteomes" id="UP000218160">
    <property type="component" value="Chromosome 1"/>
</dbReference>
<dbReference type="EMBL" id="CP020660">
    <property type="protein sequence ID" value="ATF08705.1"/>
    <property type="molecule type" value="Genomic_DNA"/>
</dbReference>